<reference evidence="2" key="1">
    <citation type="submission" date="2022-01" db="EMBL/GenBank/DDBJ databases">
        <authorList>
            <person name="King R."/>
        </authorList>
    </citation>
    <scope>NUCLEOTIDE SEQUENCE</scope>
</reference>
<gene>
    <name evidence="2" type="ORF">PHAECO_LOCUS8955</name>
</gene>
<protein>
    <recommendedName>
        <fullName evidence="4">DUF4806 domain-containing protein</fullName>
    </recommendedName>
</protein>
<feature type="compositionally biased region" description="Polar residues" evidence="1">
    <location>
        <begin position="9"/>
        <end position="32"/>
    </location>
</feature>
<reference evidence="2" key="2">
    <citation type="submission" date="2022-10" db="EMBL/GenBank/DDBJ databases">
        <authorList>
            <consortium name="ENA_rothamsted_submissions"/>
            <consortium name="culmorum"/>
            <person name="King R."/>
        </authorList>
    </citation>
    <scope>NUCLEOTIDE SEQUENCE</scope>
</reference>
<dbReference type="Proteomes" id="UP001153737">
    <property type="component" value="Chromosome 5"/>
</dbReference>
<dbReference type="OrthoDB" id="6780942at2759"/>
<feature type="region of interest" description="Disordered" evidence="1">
    <location>
        <begin position="413"/>
        <end position="476"/>
    </location>
</feature>
<sequence length="777" mass="87387">MTPEKSASLRIQSSAEHIESTPGTSVIKQNGPISAPYPKKTPPVMNPEKSASLRIQSCAENMEPTPETSVREQNGPIPATYPKKAQPEMTPEKAPSNSQVVSQHPTPNRILQIFSQKLQEACNNTASDVLESATRRKVVPRLRQSTYGEVLTTPEVLRKLEEAEEKKKVKGNVAKRPRKMEKSKEYERDDEDLPLITLINEKSSKLLKSVVYGEVKWDDLQEDTFILAKFTGIGKSSIQYKYVCVVQNEDEDDGEIAIVGLKSIDKTCSDFYINEMNVSYITIDEVAAILPKPMELLPPPATGRKGCQKRETAASAIVKLIKFQKELVPLQTALQGRPSSQPFLLAVGTNEAEDDTGSNGDWSHYTPGHLRKPRTTILRKLPQSSIEVGEDGLVSLNLEEVFRADMENTAHRALHTSSSAAESCPNTPIARHTYQSPNKRPALKPMNADEIDPKKHKPDKENSTRHQASRRRPIISQAKNEVLMSKRLEALAKVTSHTEEEHQIIMEIHHTNETCETELSKKKDQEVSSDIESSEASQEHVEDDTMMDNTIVAEEYLTKADLHPIIKNQKLIMKELFNIRTTLNGIDSKTSATIIPAVGISNKYRLPINDIEEMKKLNTILNDRGEQNLFMRNMVQVGEKNVQVCTYRILEKLLTAHLSMQMNWSGKNQNKFAIIKMKNLVLRIVESVCMTIKCTESEVETNIKNYLRTAKDRLRIRDKQKSRVGARSGDDNVYQRRTEQLQEVTCYSNNSNSSNNDDIPEDIVSPIANSTGLNSDH</sequence>
<evidence type="ECO:0008006" key="4">
    <source>
        <dbReference type="Google" id="ProtNLM"/>
    </source>
</evidence>
<feature type="region of interest" description="Disordered" evidence="1">
    <location>
        <begin position="62"/>
        <end position="103"/>
    </location>
</feature>
<feature type="compositionally biased region" description="Polar residues" evidence="1">
    <location>
        <begin position="415"/>
        <end position="426"/>
    </location>
</feature>
<accession>A0A9N9X485</accession>
<name>A0A9N9X485_PHACE</name>
<evidence type="ECO:0000313" key="3">
    <source>
        <dbReference type="Proteomes" id="UP001153737"/>
    </source>
</evidence>
<evidence type="ECO:0000313" key="2">
    <source>
        <dbReference type="EMBL" id="CAG9822086.1"/>
    </source>
</evidence>
<feature type="compositionally biased region" description="Basic and acidic residues" evidence="1">
    <location>
        <begin position="515"/>
        <end position="526"/>
    </location>
</feature>
<dbReference type="AlphaFoldDB" id="A0A9N9X485"/>
<organism evidence="2 3">
    <name type="scientific">Phaedon cochleariae</name>
    <name type="common">Mustard beetle</name>
    <dbReference type="NCBI Taxonomy" id="80249"/>
    <lineage>
        <taxon>Eukaryota</taxon>
        <taxon>Metazoa</taxon>
        <taxon>Ecdysozoa</taxon>
        <taxon>Arthropoda</taxon>
        <taxon>Hexapoda</taxon>
        <taxon>Insecta</taxon>
        <taxon>Pterygota</taxon>
        <taxon>Neoptera</taxon>
        <taxon>Endopterygota</taxon>
        <taxon>Coleoptera</taxon>
        <taxon>Polyphaga</taxon>
        <taxon>Cucujiformia</taxon>
        <taxon>Chrysomeloidea</taxon>
        <taxon>Chrysomelidae</taxon>
        <taxon>Chrysomelinae</taxon>
        <taxon>Chrysomelini</taxon>
        <taxon>Phaedon</taxon>
    </lineage>
</organism>
<feature type="region of interest" description="Disordered" evidence="1">
    <location>
        <begin position="745"/>
        <end position="777"/>
    </location>
</feature>
<feature type="compositionally biased region" description="Polar residues" evidence="1">
    <location>
        <begin position="767"/>
        <end position="777"/>
    </location>
</feature>
<feature type="region of interest" description="Disordered" evidence="1">
    <location>
        <begin position="515"/>
        <end position="542"/>
    </location>
</feature>
<proteinExistence type="predicted"/>
<evidence type="ECO:0000256" key="1">
    <source>
        <dbReference type="SAM" id="MobiDB-lite"/>
    </source>
</evidence>
<keyword evidence="3" id="KW-1185">Reference proteome</keyword>
<feature type="region of interest" description="Disordered" evidence="1">
    <location>
        <begin position="1"/>
        <end position="47"/>
    </location>
</feature>
<dbReference type="EMBL" id="OU896711">
    <property type="protein sequence ID" value="CAG9822086.1"/>
    <property type="molecule type" value="Genomic_DNA"/>
</dbReference>